<organism evidence="3 4">
    <name type="scientific">Jhaorihella thermophila</name>
    <dbReference type="NCBI Taxonomy" id="488547"/>
    <lineage>
        <taxon>Bacteria</taxon>
        <taxon>Pseudomonadati</taxon>
        <taxon>Pseudomonadota</taxon>
        <taxon>Alphaproteobacteria</taxon>
        <taxon>Rhodobacterales</taxon>
        <taxon>Paracoccaceae</taxon>
        <taxon>Jhaorihella</taxon>
    </lineage>
</organism>
<keyword evidence="4" id="KW-1185">Reference proteome</keyword>
<keyword evidence="1" id="KW-0732">Signal</keyword>
<feature type="signal peptide" evidence="1">
    <location>
        <begin position="1"/>
        <end position="22"/>
    </location>
</feature>
<feature type="chain" id="PRO_5009284555" evidence="1">
    <location>
        <begin position="23"/>
        <end position="193"/>
    </location>
</feature>
<evidence type="ECO:0000256" key="1">
    <source>
        <dbReference type="SAM" id="SignalP"/>
    </source>
</evidence>
<protein>
    <submittedName>
        <fullName evidence="3">PA14 domain-containing protein</fullName>
    </submittedName>
</protein>
<evidence type="ECO:0000313" key="4">
    <source>
        <dbReference type="Proteomes" id="UP000236742"/>
    </source>
</evidence>
<dbReference type="RefSeq" id="WP_104006958.1">
    <property type="nucleotide sequence ID" value="NZ_FNVD01000002.1"/>
</dbReference>
<dbReference type="EMBL" id="FNVD01000002">
    <property type="protein sequence ID" value="SEF57013.1"/>
    <property type="molecule type" value="Genomic_DNA"/>
</dbReference>
<dbReference type="PROSITE" id="PS51820">
    <property type="entry name" value="PA14"/>
    <property type="match status" value="1"/>
</dbReference>
<evidence type="ECO:0000259" key="2">
    <source>
        <dbReference type="PROSITE" id="PS51820"/>
    </source>
</evidence>
<sequence>MHRFLAGLLAALGLIIATTAAAGPPRLTPANPQPSGLKPGLNVVYGYAPEGQHIKTLSDARHYLKRAEPGRPLTGLDYADTAKGEPTLTSKRAENVAARIWGYIRFDKPGVYDIDFLTNDGLHMEIGGQTVGHFDGRQTCDTIIGTQVEVPKAGWYELEGVYFNRLNTSCLHMRWAPVGGRLTWVPNSVFGRR</sequence>
<evidence type="ECO:0000313" key="3">
    <source>
        <dbReference type="EMBL" id="SEF57013.1"/>
    </source>
</evidence>
<gene>
    <name evidence="3" type="ORF">SAMN05421751_10240</name>
</gene>
<feature type="domain" description="PA14" evidence="2">
    <location>
        <begin position="36"/>
        <end position="189"/>
    </location>
</feature>
<reference evidence="3 4" key="1">
    <citation type="submission" date="2016-10" db="EMBL/GenBank/DDBJ databases">
        <authorList>
            <person name="de Groot N.N."/>
        </authorList>
    </citation>
    <scope>NUCLEOTIDE SEQUENCE [LARGE SCALE GENOMIC DNA]</scope>
    <source>
        <strain evidence="3 4">DSM 23413</strain>
    </source>
</reference>
<name>A0A1H5T2H3_9RHOB</name>
<accession>A0A1H5T2H3</accession>
<dbReference type="InterPro" id="IPR037524">
    <property type="entry name" value="PA14/GLEYA"/>
</dbReference>
<dbReference type="OrthoDB" id="7722285at2"/>
<dbReference type="Proteomes" id="UP000236742">
    <property type="component" value="Unassembled WGS sequence"/>
</dbReference>
<proteinExistence type="predicted"/>
<dbReference type="AlphaFoldDB" id="A0A1H5T2H3"/>